<dbReference type="OrthoDB" id="5654at2"/>
<dbReference type="RefSeq" id="WP_034424987.1">
    <property type="nucleotide sequence ID" value="NZ_CP045798.1"/>
</dbReference>
<evidence type="ECO:0000313" key="2">
    <source>
        <dbReference type="Proteomes" id="UP000515847"/>
    </source>
</evidence>
<protein>
    <recommendedName>
        <fullName evidence="3">Phage gp6-like head-tail connector protein</fullName>
    </recommendedName>
</protein>
<organism evidence="1 2">
    <name type="scientific">Thermanaerosceptrum fracticalcis</name>
    <dbReference type="NCBI Taxonomy" id="1712410"/>
    <lineage>
        <taxon>Bacteria</taxon>
        <taxon>Bacillati</taxon>
        <taxon>Bacillota</taxon>
        <taxon>Clostridia</taxon>
        <taxon>Eubacteriales</taxon>
        <taxon>Peptococcaceae</taxon>
        <taxon>Thermanaerosceptrum</taxon>
    </lineage>
</organism>
<gene>
    <name evidence="1" type="ORF">BR63_19175</name>
</gene>
<dbReference type="InterPro" id="IPR006450">
    <property type="entry name" value="Phage_HK97_gp6-like"/>
</dbReference>
<reference evidence="1 2" key="1">
    <citation type="journal article" date="2019" name="Front. Microbiol.">
        <title>Thermoanaerosceptrum fracticalcis gen. nov. sp. nov., a Novel Fumarate-Fermenting Microorganism From a Deep Fractured Carbonate Aquifer of the US Great Basin.</title>
        <authorList>
            <person name="Hamilton-Brehm S.D."/>
            <person name="Stewart L.E."/>
            <person name="Zavarin M."/>
            <person name="Caldwell M."/>
            <person name="Lawson P.A."/>
            <person name="Onstott T.C."/>
            <person name="Grzymski J."/>
            <person name="Neveux I."/>
            <person name="Lollar B.S."/>
            <person name="Russell C.E."/>
            <person name="Moser D.P."/>
        </authorList>
    </citation>
    <scope>NUCLEOTIDE SEQUENCE [LARGE SCALE GENOMIC DNA]</scope>
    <source>
        <strain evidence="1 2">DRI-13</strain>
    </source>
</reference>
<dbReference type="AlphaFoldDB" id="A0A7G6E800"/>
<dbReference type="NCBIfam" id="TIGR02215">
    <property type="entry name" value="phage_chp_gp8"/>
    <property type="match status" value="1"/>
</dbReference>
<dbReference type="Proteomes" id="UP000515847">
    <property type="component" value="Chromosome"/>
</dbReference>
<dbReference type="InterPro" id="IPR021146">
    <property type="entry name" value="Phage_gp6-like_head-tail"/>
</dbReference>
<dbReference type="EMBL" id="CP045798">
    <property type="protein sequence ID" value="QNB48204.1"/>
    <property type="molecule type" value="Genomic_DNA"/>
</dbReference>
<evidence type="ECO:0000313" key="1">
    <source>
        <dbReference type="EMBL" id="QNB48204.1"/>
    </source>
</evidence>
<dbReference type="InterPro" id="IPR011738">
    <property type="entry name" value="Phage_CHP"/>
</dbReference>
<dbReference type="Gene3D" id="1.10.3230.30">
    <property type="entry name" value="Phage gp6-like head-tail connector protein"/>
    <property type="match status" value="1"/>
</dbReference>
<dbReference type="Pfam" id="PF05135">
    <property type="entry name" value="Phage_connect_1"/>
    <property type="match status" value="1"/>
</dbReference>
<dbReference type="NCBIfam" id="TIGR01560">
    <property type="entry name" value="put_DNA_pack"/>
    <property type="match status" value="2"/>
</dbReference>
<accession>A0A7G6E800</accession>
<keyword evidence="2" id="KW-1185">Reference proteome</keyword>
<dbReference type="CDD" id="cd08054">
    <property type="entry name" value="gp6"/>
    <property type="match status" value="1"/>
</dbReference>
<proteinExistence type="predicted"/>
<name>A0A7G6E800_THEFR</name>
<evidence type="ECO:0008006" key="3">
    <source>
        <dbReference type="Google" id="ProtNLM"/>
    </source>
</evidence>
<dbReference type="KEGG" id="tfr:BR63_19175"/>
<sequence>MSLKLITPPTQEPITLQEAKNHLRVDGTDEDTLIASLITAAREYCEGFQNRAYLTQTWEMTLDSFPDMPLKIPKPPLQAVDTIKYTDQDGVETVFDAANYVVDADSEPGRIALGSGVSWPKVTLKPIGGVKIRFTAGYGEASAVPMMVKQAMLLLIGHWYEHREAVLSGTITKEIEFAVHALLWTNRVVPV</sequence>